<feature type="domain" description="SurA N-terminal" evidence="5">
    <location>
        <begin position="76"/>
        <end position="144"/>
    </location>
</feature>
<dbReference type="InterPro" id="IPR046357">
    <property type="entry name" value="PPIase_dom_sf"/>
</dbReference>
<keyword evidence="3" id="KW-0175">Coiled coil</keyword>
<feature type="signal peptide" evidence="4">
    <location>
        <begin position="1"/>
        <end position="21"/>
    </location>
</feature>
<feature type="domain" description="Cj1289-like C-terminal" evidence="6">
    <location>
        <begin position="157"/>
        <end position="253"/>
    </location>
</feature>
<dbReference type="Gene3D" id="3.10.50.40">
    <property type="match status" value="1"/>
</dbReference>
<evidence type="ECO:0000259" key="6">
    <source>
        <dbReference type="Pfam" id="PF22506"/>
    </source>
</evidence>
<evidence type="ECO:0000256" key="3">
    <source>
        <dbReference type="SAM" id="Coils"/>
    </source>
</evidence>
<proteinExistence type="predicted"/>
<dbReference type="Proteomes" id="UP000029878">
    <property type="component" value="Unassembled WGS sequence"/>
</dbReference>
<dbReference type="Gene3D" id="1.10.4030.10">
    <property type="entry name" value="Porin chaperone SurA, peptide-binding domain"/>
    <property type="match status" value="1"/>
</dbReference>
<dbReference type="InterPro" id="IPR027304">
    <property type="entry name" value="Trigger_fact/SurA_dom_sf"/>
</dbReference>
<sequence>MNKKIGILASLCCSISLSMYAESNMTSQNIEPKSGFADKNIVGGIALFVNGEPITLHAIKQVENALHTDRLRATDILVNEKLKEAEIKRLKIEINDMQLDAQIAQIAQQNNMSLDQFYAAIVQEGMSLVEYRTKLKDQMLAQELMRKILFSSNVGQEDELRKYYNEHLEEFVIPKEVVGTKFVSHNKQTLESFIQQGINATLPDSIAHSEETLEISTLPAQVADIFLATEAKSFTQIFESGNGDFVAFYIKEKISNEQVEFEKAKNYIAQKLIANNQEKILNDYFERVRSRSKIVFVR</sequence>
<dbReference type="InterPro" id="IPR055131">
    <property type="entry name" value="Cj1289-like_C"/>
</dbReference>
<dbReference type="PANTHER" id="PTHR47637">
    <property type="entry name" value="CHAPERONE SURA"/>
    <property type="match status" value="1"/>
</dbReference>
<dbReference type="Pfam" id="PF09312">
    <property type="entry name" value="SurA_N"/>
    <property type="match status" value="1"/>
</dbReference>
<feature type="coiled-coil region" evidence="3">
    <location>
        <begin position="80"/>
        <end position="107"/>
    </location>
</feature>
<dbReference type="RefSeq" id="WP_034346070.1">
    <property type="nucleotide sequence ID" value="NZ_FZNG01000046.1"/>
</dbReference>
<gene>
    <name evidence="7" type="ORF">LS81_007005</name>
</gene>
<evidence type="ECO:0000256" key="4">
    <source>
        <dbReference type="SAM" id="SignalP"/>
    </source>
</evidence>
<organism evidence="7 8">
    <name type="scientific">Helicobacter trogontum</name>
    <dbReference type="NCBI Taxonomy" id="50960"/>
    <lineage>
        <taxon>Bacteria</taxon>
        <taxon>Pseudomonadati</taxon>
        <taxon>Campylobacterota</taxon>
        <taxon>Epsilonproteobacteria</taxon>
        <taxon>Campylobacterales</taxon>
        <taxon>Helicobacteraceae</taxon>
        <taxon>Helicobacter</taxon>
    </lineage>
</organism>
<keyword evidence="7" id="KW-0413">Isomerase</keyword>
<name>A0A4U8S9U6_9HELI</name>
<protein>
    <submittedName>
        <fullName evidence="7">Peptidyl-prolyl cis-trans isomerase</fullName>
    </submittedName>
</protein>
<dbReference type="PANTHER" id="PTHR47637:SF1">
    <property type="entry name" value="CHAPERONE SURA"/>
    <property type="match status" value="1"/>
</dbReference>
<comment type="caution">
    <text evidence="7">The sequence shown here is derived from an EMBL/GenBank/DDBJ whole genome shotgun (WGS) entry which is preliminary data.</text>
</comment>
<evidence type="ECO:0000259" key="5">
    <source>
        <dbReference type="Pfam" id="PF09312"/>
    </source>
</evidence>
<dbReference type="AlphaFoldDB" id="A0A4U8S9U6"/>
<dbReference type="SUPFAM" id="SSF109998">
    <property type="entry name" value="Triger factor/SurA peptide-binding domain-like"/>
    <property type="match status" value="1"/>
</dbReference>
<keyword evidence="2" id="KW-0697">Rotamase</keyword>
<dbReference type="OrthoDB" id="5329645at2"/>
<evidence type="ECO:0000313" key="7">
    <source>
        <dbReference type="EMBL" id="TLD82745.1"/>
    </source>
</evidence>
<keyword evidence="1 4" id="KW-0732">Signal</keyword>
<dbReference type="GO" id="GO:0003755">
    <property type="term" value="F:peptidyl-prolyl cis-trans isomerase activity"/>
    <property type="evidence" value="ECO:0007669"/>
    <property type="project" value="UniProtKB-KW"/>
</dbReference>
<feature type="chain" id="PRO_5020930279" evidence="4">
    <location>
        <begin position="22"/>
        <end position="298"/>
    </location>
</feature>
<accession>A0A4U8S9U6</accession>
<reference evidence="7 8" key="1">
    <citation type="journal article" date="2014" name="Genome Announc.">
        <title>Draft genome sequences of eight enterohepatic helicobacter species isolated from both laboratory and wild rodents.</title>
        <authorList>
            <person name="Sheh A."/>
            <person name="Shen Z."/>
            <person name="Fox J.G."/>
        </authorList>
    </citation>
    <scope>NUCLEOTIDE SEQUENCE [LARGE SCALE GENOMIC DNA]</scope>
    <source>
        <strain evidence="7 8">ATCC 700114</strain>
    </source>
</reference>
<dbReference type="InterPro" id="IPR015391">
    <property type="entry name" value="SurA_N"/>
</dbReference>
<evidence type="ECO:0000256" key="2">
    <source>
        <dbReference type="ARBA" id="ARBA00023110"/>
    </source>
</evidence>
<evidence type="ECO:0000313" key="8">
    <source>
        <dbReference type="Proteomes" id="UP000029878"/>
    </source>
</evidence>
<dbReference type="EMBL" id="JRPL02000016">
    <property type="protein sequence ID" value="TLD82745.1"/>
    <property type="molecule type" value="Genomic_DNA"/>
</dbReference>
<evidence type="ECO:0000256" key="1">
    <source>
        <dbReference type="ARBA" id="ARBA00022729"/>
    </source>
</evidence>
<dbReference type="Pfam" id="PF22506">
    <property type="entry name" value="Cj1289-like_C"/>
    <property type="match status" value="1"/>
</dbReference>
<dbReference type="InterPro" id="IPR050280">
    <property type="entry name" value="OMP_Chaperone_SurA"/>
</dbReference>